<sequence>METFITELSSVIKNCPDAKTASTSLLDLTVGADDIGRSSPGQILVHRWPIATPLRTPRGRPRGMPSAPTDAGNGAPRRRERLGRRALVYTPGRAITVPSSIASSSAA</sequence>
<protein>
    <submittedName>
        <fullName evidence="2">Uncharacterized protein</fullName>
    </submittedName>
</protein>
<keyword evidence="3" id="KW-1185">Reference proteome</keyword>
<name>A0ABM8CYW3_9NOCA</name>
<gene>
    <name evidence="2" type="ORF">IFM12276_31870</name>
</gene>
<evidence type="ECO:0000256" key="1">
    <source>
        <dbReference type="SAM" id="MobiDB-lite"/>
    </source>
</evidence>
<reference evidence="2 3" key="1">
    <citation type="submission" date="2022-11" db="EMBL/GenBank/DDBJ databases">
        <title>Genome Sequencing of Nocardia sp. ON39_IFM12276 and assembly.</title>
        <authorList>
            <person name="Shimojima M."/>
            <person name="Toyokawa M."/>
            <person name="Uesaka K."/>
        </authorList>
    </citation>
    <scope>NUCLEOTIDE SEQUENCE [LARGE SCALE GENOMIC DNA]</scope>
    <source>
        <strain evidence="2 3">IFM 12276</strain>
    </source>
</reference>
<accession>A0ABM8CYW3</accession>
<proteinExistence type="predicted"/>
<organism evidence="2 3">
    <name type="scientific">Nocardia sputorum</name>
    <dbReference type="NCBI Taxonomy" id="2984338"/>
    <lineage>
        <taxon>Bacteria</taxon>
        <taxon>Bacillati</taxon>
        <taxon>Actinomycetota</taxon>
        <taxon>Actinomycetes</taxon>
        <taxon>Mycobacteriales</taxon>
        <taxon>Nocardiaceae</taxon>
        <taxon>Nocardia</taxon>
    </lineage>
</organism>
<evidence type="ECO:0000313" key="3">
    <source>
        <dbReference type="Proteomes" id="UP001317870"/>
    </source>
</evidence>
<feature type="region of interest" description="Disordered" evidence="1">
    <location>
        <begin position="49"/>
        <end position="80"/>
    </location>
</feature>
<dbReference type="Proteomes" id="UP001317870">
    <property type="component" value="Chromosome"/>
</dbReference>
<dbReference type="EMBL" id="AP026978">
    <property type="protein sequence ID" value="BDU00159.1"/>
    <property type="molecule type" value="Genomic_DNA"/>
</dbReference>
<evidence type="ECO:0000313" key="2">
    <source>
        <dbReference type="EMBL" id="BDU00159.1"/>
    </source>
</evidence>